<dbReference type="RefSeq" id="WP_354227537.1">
    <property type="nucleotide sequence ID" value="NZ_JBEPSN010000002.1"/>
</dbReference>
<accession>A0ABV2P476</accession>
<dbReference type="EMBL" id="JBEPSN010000002">
    <property type="protein sequence ID" value="MET4539367.1"/>
    <property type="molecule type" value="Genomic_DNA"/>
</dbReference>
<comment type="caution">
    <text evidence="3">The sequence shown here is derived from an EMBL/GenBank/DDBJ whole genome shotgun (WGS) entry which is preliminary data.</text>
</comment>
<dbReference type="Gene3D" id="3.40.50.720">
    <property type="entry name" value="NAD(P)-binding Rossmann-like Domain"/>
    <property type="match status" value="1"/>
</dbReference>
<protein>
    <submittedName>
        <fullName evidence="3">Dehydrogenase</fullName>
    </submittedName>
</protein>
<organism evidence="3 4">
    <name type="scientific">Arthrobacter bambusae</name>
    <dbReference type="NCBI Taxonomy" id="1338426"/>
    <lineage>
        <taxon>Bacteria</taxon>
        <taxon>Bacillati</taxon>
        <taxon>Actinomycetota</taxon>
        <taxon>Actinomycetes</taxon>
        <taxon>Micrococcales</taxon>
        <taxon>Micrococcaceae</taxon>
        <taxon>Arthrobacter</taxon>
    </lineage>
</organism>
<proteinExistence type="inferred from homology"/>
<dbReference type="InterPro" id="IPR036291">
    <property type="entry name" value="NAD(P)-bd_dom_sf"/>
</dbReference>
<reference evidence="3 4" key="1">
    <citation type="submission" date="2024-06" db="EMBL/GenBank/DDBJ databases">
        <title>Sorghum-associated microbial communities from plants grown in Nebraska, USA.</title>
        <authorList>
            <person name="Schachtman D."/>
        </authorList>
    </citation>
    <scope>NUCLEOTIDE SEQUENCE [LARGE SCALE GENOMIC DNA]</scope>
    <source>
        <strain evidence="3 4">3552</strain>
    </source>
</reference>
<keyword evidence="2" id="KW-0560">Oxidoreductase</keyword>
<dbReference type="GeneID" id="92752095"/>
<dbReference type="PANTHER" id="PTHR43708">
    <property type="entry name" value="CONSERVED EXPRESSED OXIDOREDUCTASE (EUROFUNG)"/>
    <property type="match status" value="1"/>
</dbReference>
<evidence type="ECO:0000313" key="3">
    <source>
        <dbReference type="EMBL" id="MET4539367.1"/>
    </source>
</evidence>
<sequence>MTPVAPIRFGLIGVDSPHAPSFTRLFGNGSDGVVPGGTVTHAWKGEPASDFPLSRDRIDAFTDEVSGLGVTLCGSPEEVAEACDALLIVSSDARTHPRYFERVVRFGKPVYVDTRFAPTLAEARTMLAQAQASGTLVLAGSPKRFTPEFQAALTGGPYHSASLDGPLPTQPGHPGLAWYGVHLVDLAVAALGAGPETVTVDAGRPGTPGGATTVRVQWGDGREVAMTGEAAWSPFTMGRIESEGGCSEFSIEAGPPMLVGLLEGIVNSVRSGIPNVPLREILSIVAIVEAANKSLEAGRPVPLSPN</sequence>
<keyword evidence="4" id="KW-1185">Reference proteome</keyword>
<gene>
    <name evidence="3" type="ORF">ABIE37_001139</name>
</gene>
<evidence type="ECO:0000256" key="1">
    <source>
        <dbReference type="ARBA" id="ARBA00010928"/>
    </source>
</evidence>
<evidence type="ECO:0000256" key="2">
    <source>
        <dbReference type="ARBA" id="ARBA00023002"/>
    </source>
</evidence>
<name>A0ABV2P476_9MICC</name>
<dbReference type="InterPro" id="IPR051317">
    <property type="entry name" value="Gfo/Idh/MocA_oxidoreduct"/>
</dbReference>
<dbReference type="Proteomes" id="UP001549307">
    <property type="component" value="Unassembled WGS sequence"/>
</dbReference>
<evidence type="ECO:0000313" key="4">
    <source>
        <dbReference type="Proteomes" id="UP001549307"/>
    </source>
</evidence>
<dbReference type="SUPFAM" id="SSF51735">
    <property type="entry name" value="NAD(P)-binding Rossmann-fold domains"/>
    <property type="match status" value="1"/>
</dbReference>
<dbReference type="PANTHER" id="PTHR43708:SF5">
    <property type="entry name" value="CONSERVED EXPRESSED OXIDOREDUCTASE (EUROFUNG)-RELATED"/>
    <property type="match status" value="1"/>
</dbReference>
<comment type="similarity">
    <text evidence="1">Belongs to the Gfo/Idh/MocA family.</text>
</comment>